<reference evidence="2 3" key="1">
    <citation type="journal article" date="2019" name="Nat. Ecol. Evol.">
        <title>Megaphylogeny resolves global patterns of mushroom evolution.</title>
        <authorList>
            <person name="Varga T."/>
            <person name="Krizsan K."/>
            <person name="Foldi C."/>
            <person name="Dima B."/>
            <person name="Sanchez-Garcia M."/>
            <person name="Sanchez-Ramirez S."/>
            <person name="Szollosi G.J."/>
            <person name="Szarkandi J.G."/>
            <person name="Papp V."/>
            <person name="Albert L."/>
            <person name="Andreopoulos W."/>
            <person name="Angelini C."/>
            <person name="Antonin V."/>
            <person name="Barry K.W."/>
            <person name="Bougher N.L."/>
            <person name="Buchanan P."/>
            <person name="Buyck B."/>
            <person name="Bense V."/>
            <person name="Catcheside P."/>
            <person name="Chovatia M."/>
            <person name="Cooper J."/>
            <person name="Damon W."/>
            <person name="Desjardin D."/>
            <person name="Finy P."/>
            <person name="Geml J."/>
            <person name="Haridas S."/>
            <person name="Hughes K."/>
            <person name="Justo A."/>
            <person name="Karasinski D."/>
            <person name="Kautmanova I."/>
            <person name="Kiss B."/>
            <person name="Kocsube S."/>
            <person name="Kotiranta H."/>
            <person name="LaButti K.M."/>
            <person name="Lechner B.E."/>
            <person name="Liimatainen K."/>
            <person name="Lipzen A."/>
            <person name="Lukacs Z."/>
            <person name="Mihaltcheva S."/>
            <person name="Morgado L.N."/>
            <person name="Niskanen T."/>
            <person name="Noordeloos M.E."/>
            <person name="Ohm R.A."/>
            <person name="Ortiz-Santana B."/>
            <person name="Ovrebo C."/>
            <person name="Racz N."/>
            <person name="Riley R."/>
            <person name="Savchenko A."/>
            <person name="Shiryaev A."/>
            <person name="Soop K."/>
            <person name="Spirin V."/>
            <person name="Szebenyi C."/>
            <person name="Tomsovsky M."/>
            <person name="Tulloss R.E."/>
            <person name="Uehling J."/>
            <person name="Grigoriev I.V."/>
            <person name="Vagvolgyi C."/>
            <person name="Papp T."/>
            <person name="Martin F.M."/>
            <person name="Miettinen O."/>
            <person name="Hibbett D.S."/>
            <person name="Nagy L.G."/>
        </authorList>
    </citation>
    <scope>NUCLEOTIDE SEQUENCE [LARGE SCALE GENOMIC DNA]</scope>
    <source>
        <strain evidence="2 3">CBS 962.96</strain>
    </source>
</reference>
<keyword evidence="1" id="KW-1133">Transmembrane helix</keyword>
<sequence>MDVEDKIIQIPFTGYNPPNVREYISLITGLQIGLDLMERLNYIVGDIVVVWRAWVLFPRQIPAKIALSICLMGSFAGVSLDTGLLVKGVMKSHSDAWNKSETMILAVPLIFTNLTATALIGLKAWYHFQNIQNNLGSTNGSSKSGFLYLAFWIAYLVLGLTQDNDTTASQAYQAIMPELVAIYPVLIILLVAHEDNKPENLNDMSLSQSIRFASAQASESEVHHSESRGSPS</sequence>
<feature type="transmembrane region" description="Helical" evidence="1">
    <location>
        <begin position="69"/>
        <end position="90"/>
    </location>
</feature>
<feature type="transmembrane region" description="Helical" evidence="1">
    <location>
        <begin position="145"/>
        <end position="162"/>
    </location>
</feature>
<dbReference type="EMBL" id="ML179072">
    <property type="protein sequence ID" value="THV02911.1"/>
    <property type="molecule type" value="Genomic_DNA"/>
</dbReference>
<keyword evidence="1" id="KW-0472">Membrane</keyword>
<evidence type="ECO:0000313" key="3">
    <source>
        <dbReference type="Proteomes" id="UP000297245"/>
    </source>
</evidence>
<feature type="transmembrane region" description="Helical" evidence="1">
    <location>
        <begin position="102"/>
        <end position="125"/>
    </location>
</feature>
<name>A0A4S8MK11_DENBC</name>
<feature type="transmembrane region" description="Helical" evidence="1">
    <location>
        <begin position="174"/>
        <end position="192"/>
    </location>
</feature>
<evidence type="ECO:0000313" key="2">
    <source>
        <dbReference type="EMBL" id="THV02911.1"/>
    </source>
</evidence>
<keyword evidence="3" id="KW-1185">Reference proteome</keyword>
<accession>A0A4S8MK11</accession>
<gene>
    <name evidence="2" type="ORF">K435DRAFT_792147</name>
</gene>
<dbReference type="OrthoDB" id="3174319at2759"/>
<proteinExistence type="predicted"/>
<protein>
    <submittedName>
        <fullName evidence="2">Uncharacterized protein</fullName>
    </submittedName>
</protein>
<evidence type="ECO:0000256" key="1">
    <source>
        <dbReference type="SAM" id="Phobius"/>
    </source>
</evidence>
<dbReference type="AlphaFoldDB" id="A0A4S8MK11"/>
<keyword evidence="1" id="KW-0812">Transmembrane</keyword>
<dbReference type="Proteomes" id="UP000297245">
    <property type="component" value="Unassembled WGS sequence"/>
</dbReference>
<organism evidence="2 3">
    <name type="scientific">Dendrothele bispora (strain CBS 962.96)</name>
    <dbReference type="NCBI Taxonomy" id="1314807"/>
    <lineage>
        <taxon>Eukaryota</taxon>
        <taxon>Fungi</taxon>
        <taxon>Dikarya</taxon>
        <taxon>Basidiomycota</taxon>
        <taxon>Agaricomycotina</taxon>
        <taxon>Agaricomycetes</taxon>
        <taxon>Agaricomycetidae</taxon>
        <taxon>Agaricales</taxon>
        <taxon>Agaricales incertae sedis</taxon>
        <taxon>Dendrothele</taxon>
    </lineage>
</organism>